<sequence>LVMYHEDGRRLPGPPHRHRCPSLPDELSPYRTKSAND</sequence>
<dbReference type="AlphaFoldDB" id="K2SEM0"/>
<feature type="compositionally biased region" description="Basic and acidic residues" evidence="1">
    <location>
        <begin position="1"/>
        <end position="10"/>
    </location>
</feature>
<dbReference type="HOGENOM" id="CLU_3353519_0_0_1"/>
<reference evidence="2 3" key="1">
    <citation type="journal article" date="2012" name="BMC Genomics">
        <title>Tools to kill: Genome of one of the most destructive plant pathogenic fungi Macrophomina phaseolina.</title>
        <authorList>
            <person name="Islam M.S."/>
            <person name="Haque M.S."/>
            <person name="Islam M.M."/>
            <person name="Emdad E.M."/>
            <person name="Halim A."/>
            <person name="Hossen Q.M.M."/>
            <person name="Hossain M.Z."/>
            <person name="Ahmed B."/>
            <person name="Rahim S."/>
            <person name="Rahman M.S."/>
            <person name="Alam M.M."/>
            <person name="Hou S."/>
            <person name="Wan X."/>
            <person name="Saito J.A."/>
            <person name="Alam M."/>
        </authorList>
    </citation>
    <scope>NUCLEOTIDE SEQUENCE [LARGE SCALE GENOMIC DNA]</scope>
    <source>
        <strain evidence="2 3">MS6</strain>
    </source>
</reference>
<evidence type="ECO:0000313" key="3">
    <source>
        <dbReference type="Proteomes" id="UP000007129"/>
    </source>
</evidence>
<name>K2SEM0_MACPH</name>
<dbReference type="EMBL" id="AHHD01000310">
    <property type="protein sequence ID" value="EKG15295.1"/>
    <property type="molecule type" value="Genomic_DNA"/>
</dbReference>
<feature type="non-terminal residue" evidence="2">
    <location>
        <position position="1"/>
    </location>
</feature>
<dbReference type="InParanoid" id="K2SEM0"/>
<dbReference type="VEuPathDB" id="FungiDB:MPH_07512"/>
<gene>
    <name evidence="2" type="ORF">MPH_07512</name>
</gene>
<feature type="region of interest" description="Disordered" evidence="1">
    <location>
        <begin position="1"/>
        <end position="37"/>
    </location>
</feature>
<protein>
    <submittedName>
        <fullName evidence="2">Uncharacterized protein</fullName>
    </submittedName>
</protein>
<accession>K2SEM0</accession>
<evidence type="ECO:0000313" key="2">
    <source>
        <dbReference type="EMBL" id="EKG15295.1"/>
    </source>
</evidence>
<proteinExistence type="predicted"/>
<comment type="caution">
    <text evidence="2">The sequence shown here is derived from an EMBL/GenBank/DDBJ whole genome shotgun (WGS) entry which is preliminary data.</text>
</comment>
<organism evidence="2 3">
    <name type="scientific">Macrophomina phaseolina (strain MS6)</name>
    <name type="common">Charcoal rot fungus</name>
    <dbReference type="NCBI Taxonomy" id="1126212"/>
    <lineage>
        <taxon>Eukaryota</taxon>
        <taxon>Fungi</taxon>
        <taxon>Dikarya</taxon>
        <taxon>Ascomycota</taxon>
        <taxon>Pezizomycotina</taxon>
        <taxon>Dothideomycetes</taxon>
        <taxon>Dothideomycetes incertae sedis</taxon>
        <taxon>Botryosphaeriales</taxon>
        <taxon>Botryosphaeriaceae</taxon>
        <taxon>Macrophomina</taxon>
    </lineage>
</organism>
<dbReference type="Proteomes" id="UP000007129">
    <property type="component" value="Unassembled WGS sequence"/>
</dbReference>
<evidence type="ECO:0000256" key="1">
    <source>
        <dbReference type="SAM" id="MobiDB-lite"/>
    </source>
</evidence>